<dbReference type="AlphaFoldDB" id="A0AAW0TF78"/>
<feature type="domain" description="Ig-like" evidence="8">
    <location>
        <begin position="37"/>
        <end position="165"/>
    </location>
</feature>
<dbReference type="SUPFAM" id="SSF48726">
    <property type="entry name" value="Immunoglobulin"/>
    <property type="match status" value="5"/>
</dbReference>
<dbReference type="InterPro" id="IPR003961">
    <property type="entry name" value="FN3_dom"/>
</dbReference>
<dbReference type="InterPro" id="IPR036179">
    <property type="entry name" value="Ig-like_dom_sf"/>
</dbReference>
<protein>
    <recommendedName>
        <fullName evidence="12">Nephrin</fullName>
    </recommendedName>
</protein>
<dbReference type="InterPro" id="IPR036116">
    <property type="entry name" value="FN3_sf"/>
</dbReference>
<accession>A0AAW0TF78</accession>
<dbReference type="Pfam" id="PF07686">
    <property type="entry name" value="V-set"/>
    <property type="match status" value="1"/>
</dbReference>
<keyword evidence="11" id="KW-1185">Reference proteome</keyword>
<evidence type="ECO:0000256" key="6">
    <source>
        <dbReference type="SAM" id="MobiDB-lite"/>
    </source>
</evidence>
<gene>
    <name evidence="10" type="ORF">O3P69_012189</name>
</gene>
<evidence type="ECO:0000259" key="8">
    <source>
        <dbReference type="PROSITE" id="PS50835"/>
    </source>
</evidence>
<keyword evidence="2 7" id="KW-0812">Transmembrane</keyword>
<dbReference type="EMBL" id="JARAKH010000033">
    <property type="protein sequence ID" value="KAK8385202.1"/>
    <property type="molecule type" value="Genomic_DNA"/>
</dbReference>
<sequence length="922" mass="99131">MRHELCAAREKFASKYLSLSLHRLALCWDAGEAWRHPHFDSLTLTDFLSGSCTWFSEWTVVRGQAELPCLVPRPTDPNDKPLLALWYKENQPTVPIYSYDTRSSSFNDGERWTADEYFGTRAFFRIMSDPPTLVVDGVQVADEAVYTCRVDYKVRPSAITKVNLTVIVPPGPPTIVNTNNNRDQVINTVGPLEEGAHTELTCKSAEGSPKPTLTWWRDGERLDQLVTLSDNGVASRISVVASRALQGATLTCQALNNNITEPSSTSVTINVLLKPLSVDIVGDVGTLSAGRPVELVCRAVGSRPPARITWWRGARNITEVTHTDMNNGNVTTGSIVFRPTRHDDGRHIRCSAANPSLPHSEIEDSVLLSVRYKPEVELALGPALDPEAIKEGDDVYFDCTIHANPPARRVTWFHNGEVLEANRSAGLIISDHSLVLQKVRRERAGVYTCAAHNREGKGVSNSVKLNVMFAPVCSSPGRRTQGVARMESAKVVCQVEAFPHQVNFTWRFNGSSEGEALPLHAIKSQGTSSMLNYTASMEQDYGTLLCWAANKIGIQKDPCVPPDPPRNCSIANQTSEALVVECTPGFDGGLPQHFVMEAWDDGALLSNTSSLAPEFVVRGLEAGMGVTLKVRATNSRGQSASINLEADIMKVAEKRMGPPEKGVLIPPVVGAVVGGVGAVLVLVVAGLVLTHYTHRSRPQNQSKSESPPTLTNVYVGGGGDGCSEDAHSLNKAANPDVVRGTGQETGGLEEAASAGAGAGTGVGAPRCVEAVAILQGNTVAGVTTTLPNPSKGMDVEYVEVMSGAPISSGIRRREDPVVYTSLAPHPYQPYPAHVPQMVVNPRDYGRDADCCMPTTTSLHDLAGVLHPARGHHSAAQDRRRDEGVNVYGTIRRGGDRAGEGGAPPHPRAVGTFLATSHQESAV</sequence>
<dbReference type="Proteomes" id="UP001487740">
    <property type="component" value="Unassembled WGS sequence"/>
</dbReference>
<feature type="transmembrane region" description="Helical" evidence="7">
    <location>
        <begin position="664"/>
        <end position="689"/>
    </location>
</feature>
<organism evidence="10 11">
    <name type="scientific">Scylla paramamosain</name>
    <name type="common">Mud crab</name>
    <dbReference type="NCBI Taxonomy" id="85552"/>
    <lineage>
        <taxon>Eukaryota</taxon>
        <taxon>Metazoa</taxon>
        <taxon>Ecdysozoa</taxon>
        <taxon>Arthropoda</taxon>
        <taxon>Crustacea</taxon>
        <taxon>Multicrustacea</taxon>
        <taxon>Malacostraca</taxon>
        <taxon>Eumalacostraca</taxon>
        <taxon>Eucarida</taxon>
        <taxon>Decapoda</taxon>
        <taxon>Pleocyemata</taxon>
        <taxon>Brachyura</taxon>
        <taxon>Eubrachyura</taxon>
        <taxon>Portunoidea</taxon>
        <taxon>Portunidae</taxon>
        <taxon>Portuninae</taxon>
        <taxon>Scylla</taxon>
    </lineage>
</organism>
<keyword evidence="5" id="KW-1015">Disulfide bond</keyword>
<feature type="domain" description="Ig-like" evidence="8">
    <location>
        <begin position="374"/>
        <end position="466"/>
    </location>
</feature>
<dbReference type="PROSITE" id="PS50835">
    <property type="entry name" value="IG_LIKE"/>
    <property type="match status" value="5"/>
</dbReference>
<feature type="domain" description="Ig-like" evidence="8">
    <location>
        <begin position="275"/>
        <end position="369"/>
    </location>
</feature>
<keyword evidence="3 7" id="KW-1133">Transmembrane helix</keyword>
<comment type="subcellular location">
    <subcellularLocation>
        <location evidence="1">Membrane</location>
        <topology evidence="1">Single-pass membrane protein</topology>
    </subcellularLocation>
</comment>
<feature type="compositionally biased region" description="Basic and acidic residues" evidence="6">
    <location>
        <begin position="874"/>
        <end position="883"/>
    </location>
</feature>
<dbReference type="Pfam" id="PF13927">
    <property type="entry name" value="Ig_3"/>
    <property type="match status" value="1"/>
</dbReference>
<dbReference type="SUPFAM" id="SSF49265">
    <property type="entry name" value="Fibronectin type III"/>
    <property type="match status" value="1"/>
</dbReference>
<dbReference type="InterPro" id="IPR007110">
    <property type="entry name" value="Ig-like_dom"/>
</dbReference>
<feature type="compositionally biased region" description="Polar residues" evidence="6">
    <location>
        <begin position="698"/>
        <end position="712"/>
    </location>
</feature>
<evidence type="ECO:0000313" key="11">
    <source>
        <dbReference type="Proteomes" id="UP001487740"/>
    </source>
</evidence>
<dbReference type="SMART" id="SM00408">
    <property type="entry name" value="IGc2"/>
    <property type="match status" value="3"/>
</dbReference>
<feature type="domain" description="Fibronectin type-III" evidence="9">
    <location>
        <begin position="564"/>
        <end position="654"/>
    </location>
</feature>
<evidence type="ECO:0000256" key="4">
    <source>
        <dbReference type="ARBA" id="ARBA00023136"/>
    </source>
</evidence>
<dbReference type="GO" id="GO:0016020">
    <property type="term" value="C:membrane"/>
    <property type="evidence" value="ECO:0007669"/>
    <property type="project" value="UniProtKB-SubCell"/>
</dbReference>
<dbReference type="SMART" id="SM00409">
    <property type="entry name" value="IG"/>
    <property type="match status" value="4"/>
</dbReference>
<evidence type="ECO:0008006" key="12">
    <source>
        <dbReference type="Google" id="ProtNLM"/>
    </source>
</evidence>
<evidence type="ECO:0000313" key="10">
    <source>
        <dbReference type="EMBL" id="KAK8385202.1"/>
    </source>
</evidence>
<dbReference type="InterPro" id="IPR013783">
    <property type="entry name" value="Ig-like_fold"/>
</dbReference>
<dbReference type="Gene3D" id="2.60.40.10">
    <property type="entry name" value="Immunoglobulins"/>
    <property type="match status" value="6"/>
</dbReference>
<feature type="domain" description="Ig-like" evidence="8">
    <location>
        <begin position="471"/>
        <end position="550"/>
    </location>
</feature>
<dbReference type="PANTHER" id="PTHR23278">
    <property type="entry name" value="SIDESTEP PROTEIN"/>
    <property type="match status" value="1"/>
</dbReference>
<feature type="region of interest" description="Disordered" evidence="6">
    <location>
        <begin position="869"/>
        <end position="909"/>
    </location>
</feature>
<name>A0AAW0TF78_SCYPA</name>
<feature type="region of interest" description="Disordered" evidence="6">
    <location>
        <begin position="695"/>
        <end position="717"/>
    </location>
</feature>
<evidence type="ECO:0000256" key="2">
    <source>
        <dbReference type="ARBA" id="ARBA00022692"/>
    </source>
</evidence>
<evidence type="ECO:0000256" key="5">
    <source>
        <dbReference type="ARBA" id="ARBA00023157"/>
    </source>
</evidence>
<dbReference type="InterPro" id="IPR003598">
    <property type="entry name" value="Ig_sub2"/>
</dbReference>
<evidence type="ECO:0000256" key="1">
    <source>
        <dbReference type="ARBA" id="ARBA00004167"/>
    </source>
</evidence>
<dbReference type="PROSITE" id="PS50853">
    <property type="entry name" value="FN3"/>
    <property type="match status" value="1"/>
</dbReference>
<reference evidence="10 11" key="1">
    <citation type="submission" date="2023-03" db="EMBL/GenBank/DDBJ databases">
        <title>High-quality genome of Scylla paramamosain provides insights in environmental adaptation.</title>
        <authorList>
            <person name="Zhang L."/>
        </authorList>
    </citation>
    <scope>NUCLEOTIDE SEQUENCE [LARGE SCALE GENOMIC DNA]</scope>
    <source>
        <strain evidence="10">LZ_2023a</strain>
        <tissue evidence="10">Muscle</tissue>
    </source>
</reference>
<proteinExistence type="predicted"/>
<dbReference type="SMART" id="SM00060">
    <property type="entry name" value="FN3"/>
    <property type="match status" value="1"/>
</dbReference>
<evidence type="ECO:0000256" key="3">
    <source>
        <dbReference type="ARBA" id="ARBA00022989"/>
    </source>
</evidence>
<keyword evidence="4 7" id="KW-0472">Membrane</keyword>
<dbReference type="InterPro" id="IPR003599">
    <property type="entry name" value="Ig_sub"/>
</dbReference>
<dbReference type="InterPro" id="IPR013162">
    <property type="entry name" value="CD80_C2-set"/>
</dbReference>
<dbReference type="InterPro" id="IPR013106">
    <property type="entry name" value="Ig_V-set"/>
</dbReference>
<dbReference type="CDD" id="cd00063">
    <property type="entry name" value="FN3"/>
    <property type="match status" value="1"/>
</dbReference>
<evidence type="ECO:0000259" key="9">
    <source>
        <dbReference type="PROSITE" id="PS50853"/>
    </source>
</evidence>
<dbReference type="Pfam" id="PF08205">
    <property type="entry name" value="C2-set_2"/>
    <property type="match status" value="2"/>
</dbReference>
<evidence type="ECO:0000256" key="7">
    <source>
        <dbReference type="SAM" id="Phobius"/>
    </source>
</evidence>
<dbReference type="PANTHER" id="PTHR23278:SF19">
    <property type="entry name" value="OBSCURIN"/>
    <property type="match status" value="1"/>
</dbReference>
<feature type="domain" description="Ig-like" evidence="8">
    <location>
        <begin position="173"/>
        <end position="268"/>
    </location>
</feature>
<comment type="caution">
    <text evidence="10">The sequence shown here is derived from an EMBL/GenBank/DDBJ whole genome shotgun (WGS) entry which is preliminary data.</text>
</comment>